<gene>
    <name evidence="2" type="ORF">AS594_23715</name>
</gene>
<protein>
    <recommendedName>
        <fullName evidence="4">DUF4190 domain-containing protein</fullName>
    </recommendedName>
</protein>
<dbReference type="STRING" id="285458.BGM19_13390"/>
<comment type="caution">
    <text evidence="2">The sequence shown here is derived from an EMBL/GenBank/DDBJ whole genome shotgun (WGS) entry which is preliminary data.</text>
</comment>
<dbReference type="EMBL" id="MEHJ01000001">
    <property type="protein sequence ID" value="OEJ27041.1"/>
    <property type="molecule type" value="Genomic_DNA"/>
</dbReference>
<proteinExistence type="predicted"/>
<dbReference type="AlphaFoldDB" id="A0A1E5PBW7"/>
<keyword evidence="1" id="KW-0812">Transmembrane</keyword>
<dbReference type="OrthoDB" id="4242202at2"/>
<dbReference type="RefSeq" id="WP_069930731.1">
    <property type="nucleotide sequence ID" value="NZ_MEHI01000001.1"/>
</dbReference>
<evidence type="ECO:0000256" key="1">
    <source>
        <dbReference type="SAM" id="Phobius"/>
    </source>
</evidence>
<feature type="transmembrane region" description="Helical" evidence="1">
    <location>
        <begin position="58"/>
        <end position="83"/>
    </location>
</feature>
<keyword evidence="1" id="KW-0472">Membrane</keyword>
<dbReference type="Proteomes" id="UP000095759">
    <property type="component" value="Unassembled WGS sequence"/>
</dbReference>
<name>A0A1E5PBW7_9ACTN</name>
<keyword evidence="1" id="KW-1133">Transmembrane helix</keyword>
<evidence type="ECO:0008006" key="4">
    <source>
        <dbReference type="Google" id="ProtNLM"/>
    </source>
</evidence>
<feature type="transmembrane region" description="Helical" evidence="1">
    <location>
        <begin position="15"/>
        <end position="46"/>
    </location>
</feature>
<evidence type="ECO:0000313" key="2">
    <source>
        <dbReference type="EMBL" id="OEJ27041.1"/>
    </source>
</evidence>
<dbReference type="InterPro" id="IPR055338">
    <property type="entry name" value="YqfX-like"/>
</dbReference>
<dbReference type="PANTHER" id="PTHR40040">
    <property type="entry name" value="SMALL HYDROPHOBIC PROTEIN-RELATED"/>
    <property type="match status" value="1"/>
</dbReference>
<accession>A0A1E5PBW7</accession>
<sequence>MATNSRAHSSSNTSALSWVSLICGIVGFFTFGIVLGPVALITGWIAMGKRFNSGNVPAMIGFILGLIITVLAIVALIGGAAVYGMSI</sequence>
<keyword evidence="3" id="KW-1185">Reference proteome</keyword>
<organism evidence="2 3">
    <name type="scientific">Streptomyces agglomeratus</name>
    <dbReference type="NCBI Taxonomy" id="285458"/>
    <lineage>
        <taxon>Bacteria</taxon>
        <taxon>Bacillati</taxon>
        <taxon>Actinomycetota</taxon>
        <taxon>Actinomycetes</taxon>
        <taxon>Kitasatosporales</taxon>
        <taxon>Streptomycetaceae</taxon>
        <taxon>Streptomyces</taxon>
    </lineage>
</organism>
<evidence type="ECO:0000313" key="3">
    <source>
        <dbReference type="Proteomes" id="UP000095759"/>
    </source>
</evidence>
<reference evidence="2 3" key="1">
    <citation type="submission" date="2016-08" db="EMBL/GenBank/DDBJ databases">
        <title>Complete genome sequence of Streptomyces agglomeratus strain 6-3-2, a novel anti-MRSA actinomycete isolated from Wuli of Tebit, China.</title>
        <authorList>
            <person name="Chen X."/>
        </authorList>
    </citation>
    <scope>NUCLEOTIDE SEQUENCE [LARGE SCALE GENOMIC DNA]</scope>
    <source>
        <strain evidence="2 3">6-3-2</strain>
    </source>
</reference>
<dbReference type="PANTHER" id="PTHR40040:SF1">
    <property type="entry name" value="MEMBRANE PROTEIN"/>
    <property type="match status" value="1"/>
</dbReference>